<dbReference type="EMBL" id="JABZXL010000029">
    <property type="protein sequence ID" value="MBF1659872.1"/>
    <property type="molecule type" value="Genomic_DNA"/>
</dbReference>
<evidence type="ECO:0000313" key="12">
    <source>
        <dbReference type="EMBL" id="MBF1659872.1"/>
    </source>
</evidence>
<evidence type="ECO:0000259" key="11">
    <source>
        <dbReference type="Pfam" id="PF16916"/>
    </source>
</evidence>
<feature type="transmembrane region" description="Helical" evidence="9">
    <location>
        <begin position="70"/>
        <end position="90"/>
    </location>
</feature>
<feature type="transmembrane region" description="Helical" evidence="9">
    <location>
        <begin position="200"/>
        <end position="217"/>
    </location>
</feature>
<evidence type="ECO:0000256" key="6">
    <source>
        <dbReference type="ARBA" id="ARBA00023065"/>
    </source>
</evidence>
<evidence type="ECO:0000256" key="4">
    <source>
        <dbReference type="ARBA" id="ARBA00022692"/>
    </source>
</evidence>
<dbReference type="InterPro" id="IPR050681">
    <property type="entry name" value="CDF/SLC30A"/>
</dbReference>
<feature type="transmembrane region" description="Helical" evidence="9">
    <location>
        <begin position="102"/>
        <end position="120"/>
    </location>
</feature>
<feature type="transmembrane region" description="Helical" evidence="9">
    <location>
        <begin position="140"/>
        <end position="159"/>
    </location>
</feature>
<dbReference type="PANTHER" id="PTHR11562:SF17">
    <property type="entry name" value="RE54080P-RELATED"/>
    <property type="match status" value="1"/>
</dbReference>
<keyword evidence="4 9" id="KW-0812">Transmembrane</keyword>
<gene>
    <name evidence="12" type="ORF">HXO58_08575</name>
</gene>
<feature type="domain" description="Cation efflux protein transmembrane" evidence="10">
    <location>
        <begin position="37"/>
        <end position="228"/>
    </location>
</feature>
<dbReference type="Pfam" id="PF16916">
    <property type="entry name" value="ZT_dimer"/>
    <property type="match status" value="1"/>
</dbReference>
<dbReference type="NCBIfam" id="TIGR01297">
    <property type="entry name" value="CDF"/>
    <property type="match status" value="1"/>
</dbReference>
<comment type="subcellular location">
    <subcellularLocation>
        <location evidence="1">Membrane</location>
        <topology evidence="1">Multi-pass membrane protein</topology>
    </subcellularLocation>
</comment>
<feature type="compositionally biased region" description="Basic residues" evidence="8">
    <location>
        <begin position="1"/>
        <end position="20"/>
    </location>
</feature>
<dbReference type="InterPro" id="IPR036837">
    <property type="entry name" value="Cation_efflux_CTD_sf"/>
</dbReference>
<evidence type="ECO:0000256" key="7">
    <source>
        <dbReference type="ARBA" id="ARBA00023136"/>
    </source>
</evidence>
<evidence type="ECO:0000259" key="10">
    <source>
        <dbReference type="Pfam" id="PF01545"/>
    </source>
</evidence>
<evidence type="ECO:0000256" key="3">
    <source>
        <dbReference type="ARBA" id="ARBA00022448"/>
    </source>
</evidence>
<evidence type="ECO:0000256" key="2">
    <source>
        <dbReference type="ARBA" id="ARBA00008873"/>
    </source>
</evidence>
<dbReference type="SUPFAM" id="SSF160240">
    <property type="entry name" value="Cation efflux protein cytoplasmic domain-like"/>
    <property type="match status" value="1"/>
</dbReference>
<dbReference type="InterPro" id="IPR027470">
    <property type="entry name" value="Cation_efflux_CTD"/>
</dbReference>
<feature type="transmembrane region" description="Helical" evidence="9">
    <location>
        <begin position="37"/>
        <end position="64"/>
    </location>
</feature>
<dbReference type="PANTHER" id="PTHR11562">
    <property type="entry name" value="CATION EFFLUX PROTEIN/ ZINC TRANSPORTER"/>
    <property type="match status" value="1"/>
</dbReference>
<dbReference type="GO" id="GO:0005886">
    <property type="term" value="C:plasma membrane"/>
    <property type="evidence" value="ECO:0007669"/>
    <property type="project" value="TreeGrafter"/>
</dbReference>
<organism evidence="12 13">
    <name type="scientific">Rothia mucilaginosa</name>
    <dbReference type="NCBI Taxonomy" id="43675"/>
    <lineage>
        <taxon>Bacteria</taxon>
        <taxon>Bacillati</taxon>
        <taxon>Actinomycetota</taxon>
        <taxon>Actinomycetes</taxon>
        <taxon>Micrococcales</taxon>
        <taxon>Micrococcaceae</taxon>
        <taxon>Rothia</taxon>
    </lineage>
</organism>
<evidence type="ECO:0000256" key="1">
    <source>
        <dbReference type="ARBA" id="ARBA00004141"/>
    </source>
</evidence>
<dbReference type="Pfam" id="PF01545">
    <property type="entry name" value="Cation_efflux"/>
    <property type="match status" value="1"/>
</dbReference>
<accession>A0A930LBC3</accession>
<name>A0A930LBC3_9MICC</name>
<dbReference type="Gene3D" id="1.20.1510.10">
    <property type="entry name" value="Cation efflux protein transmembrane domain"/>
    <property type="match status" value="1"/>
</dbReference>
<dbReference type="InterPro" id="IPR027469">
    <property type="entry name" value="Cation_efflux_TMD_sf"/>
</dbReference>
<feature type="transmembrane region" description="Helical" evidence="9">
    <location>
        <begin position="171"/>
        <end position="194"/>
    </location>
</feature>
<dbReference type="SUPFAM" id="SSF161111">
    <property type="entry name" value="Cation efflux protein transmembrane domain-like"/>
    <property type="match status" value="1"/>
</dbReference>
<keyword evidence="3" id="KW-0813">Transport</keyword>
<keyword evidence="5 9" id="KW-1133">Transmembrane helix</keyword>
<evidence type="ECO:0000256" key="9">
    <source>
        <dbReference type="SAM" id="Phobius"/>
    </source>
</evidence>
<proteinExistence type="inferred from homology"/>
<dbReference type="InterPro" id="IPR058533">
    <property type="entry name" value="Cation_efflux_TM"/>
</dbReference>
<sequence>MGAHTHHGHGGHHGHHHGHDHSHAPSPEDAASMRPRLLIAFSLAVVIVLAQAIGSLVTGSLALLTDTAHAVTDASGLLVALTAASLMTRPATSRHTWGFRRIEVLAALGQSVLLLAVGIYTAVEGVHRLFAPPEVPGTELLIFGVVGLVANAIGIAVLATARNANFNMRAAFMEVLNDALGSLGVIVAAIVIWLTGFYQADALAGLFIAALIVPRAMRLMRQTTAVLMEFTPDGLDLDAMREHMLRVEGVVEVHDVHASMVATGLPVVTAHVVVADSCFHDGSAVAILDRIRSCVAGHFEVSVEHSTFQLETAELGGREPASIRHP</sequence>
<feature type="domain" description="Cation efflux protein cytoplasmic" evidence="11">
    <location>
        <begin position="232"/>
        <end position="311"/>
    </location>
</feature>
<reference evidence="12" key="1">
    <citation type="submission" date="2020-04" db="EMBL/GenBank/DDBJ databases">
        <title>Deep metagenomics examines the oral microbiome during advanced dental caries in children, revealing novel taxa and co-occurrences with host molecules.</title>
        <authorList>
            <person name="Baker J.L."/>
            <person name="Morton J.T."/>
            <person name="Dinis M."/>
            <person name="Alvarez R."/>
            <person name="Tran N.C."/>
            <person name="Knight R."/>
            <person name="Edlund A."/>
        </authorList>
    </citation>
    <scope>NUCLEOTIDE SEQUENCE</scope>
    <source>
        <strain evidence="12">JCVI_29_bin.11</strain>
    </source>
</reference>
<feature type="region of interest" description="Disordered" evidence="8">
    <location>
        <begin position="1"/>
        <end position="29"/>
    </location>
</feature>
<keyword evidence="6" id="KW-0406">Ion transport</keyword>
<dbReference type="InterPro" id="IPR002524">
    <property type="entry name" value="Cation_efflux"/>
</dbReference>
<comment type="similarity">
    <text evidence="2">Belongs to the cation diffusion facilitator (CDF) transporter (TC 2.A.4) family. SLC30A subfamily.</text>
</comment>
<comment type="caution">
    <text evidence="12">The sequence shown here is derived from an EMBL/GenBank/DDBJ whole genome shotgun (WGS) entry which is preliminary data.</text>
</comment>
<dbReference type="Proteomes" id="UP000713964">
    <property type="component" value="Unassembled WGS sequence"/>
</dbReference>
<protein>
    <submittedName>
        <fullName evidence="12">Cation transporter</fullName>
    </submittedName>
</protein>
<evidence type="ECO:0000313" key="13">
    <source>
        <dbReference type="Proteomes" id="UP000713964"/>
    </source>
</evidence>
<dbReference type="AlphaFoldDB" id="A0A930LBC3"/>
<dbReference type="GO" id="GO:0005385">
    <property type="term" value="F:zinc ion transmembrane transporter activity"/>
    <property type="evidence" value="ECO:0007669"/>
    <property type="project" value="TreeGrafter"/>
</dbReference>
<evidence type="ECO:0000256" key="8">
    <source>
        <dbReference type="SAM" id="MobiDB-lite"/>
    </source>
</evidence>
<evidence type="ECO:0000256" key="5">
    <source>
        <dbReference type="ARBA" id="ARBA00022989"/>
    </source>
</evidence>
<keyword evidence="7 9" id="KW-0472">Membrane</keyword>